<dbReference type="EMBL" id="UYYB01095100">
    <property type="protein sequence ID" value="VDM75256.1"/>
    <property type="molecule type" value="Genomic_DNA"/>
</dbReference>
<dbReference type="PANTHER" id="PTHR21749:SF4">
    <property type="entry name" value="PRION-LIKE-(Q_N-RICH)-DOMAIN-BEARING PROTEIN"/>
    <property type="match status" value="1"/>
</dbReference>
<accession>A0A3P7IXT2</accession>
<sequence length="152" mass="16872">MSFARLSPEPCAGIVWSSPSGSSDIYDLSRFRTVLTTYIDQHRRHFAEISRFFRKKTLKRKVLGNLSNISLQYSYFSKELAAKLEFNGLKLIAGQTFGDQTIQCPNSNAQCYNMSASAATVLEVVKAGCSLWRCMRGCLTTLALVTAEANLA</sequence>
<dbReference type="PANTHER" id="PTHR21749">
    <property type="entry name" value="PRION-LIKE- Q/N-RICH -DOMAIN-BEARING PROTEIN PROTEIN 24"/>
    <property type="match status" value="1"/>
</dbReference>
<gene>
    <name evidence="1" type="ORF">SVUK_LOCUS10254</name>
</gene>
<evidence type="ECO:0000313" key="2">
    <source>
        <dbReference type="Proteomes" id="UP000270094"/>
    </source>
</evidence>
<name>A0A3P7IXT2_STRVU</name>
<dbReference type="Proteomes" id="UP000270094">
    <property type="component" value="Unassembled WGS sequence"/>
</dbReference>
<reference evidence="1 2" key="1">
    <citation type="submission" date="2018-11" db="EMBL/GenBank/DDBJ databases">
        <authorList>
            <consortium name="Pathogen Informatics"/>
        </authorList>
    </citation>
    <scope>NUCLEOTIDE SEQUENCE [LARGE SCALE GENOMIC DNA]</scope>
</reference>
<dbReference type="AlphaFoldDB" id="A0A3P7IXT2"/>
<protein>
    <submittedName>
        <fullName evidence="1">Uncharacterized protein</fullName>
    </submittedName>
</protein>
<keyword evidence="2" id="KW-1185">Reference proteome</keyword>
<evidence type="ECO:0000313" key="1">
    <source>
        <dbReference type="EMBL" id="VDM75256.1"/>
    </source>
</evidence>
<organism evidence="1 2">
    <name type="scientific">Strongylus vulgaris</name>
    <name type="common">Blood worm</name>
    <dbReference type="NCBI Taxonomy" id="40348"/>
    <lineage>
        <taxon>Eukaryota</taxon>
        <taxon>Metazoa</taxon>
        <taxon>Ecdysozoa</taxon>
        <taxon>Nematoda</taxon>
        <taxon>Chromadorea</taxon>
        <taxon>Rhabditida</taxon>
        <taxon>Rhabditina</taxon>
        <taxon>Rhabditomorpha</taxon>
        <taxon>Strongyloidea</taxon>
        <taxon>Strongylidae</taxon>
        <taxon>Strongylus</taxon>
    </lineage>
</organism>
<dbReference type="OrthoDB" id="5847782at2759"/>
<proteinExistence type="predicted"/>